<dbReference type="InterPro" id="IPR029058">
    <property type="entry name" value="AB_hydrolase_fold"/>
</dbReference>
<dbReference type="SUPFAM" id="SSF53474">
    <property type="entry name" value="alpha/beta-Hydrolases"/>
    <property type="match status" value="1"/>
</dbReference>
<dbReference type="PANTHER" id="PTHR12277:SF79">
    <property type="entry name" value="XAA-PRO DIPEPTIDYL-PEPTIDASE-RELATED"/>
    <property type="match status" value="1"/>
</dbReference>
<gene>
    <name evidence="2" type="ORF">NP064_15015</name>
</gene>
<sequence length="284" mass="29718">MATPTGARWKAPLLALPVVALVLVGAVWVGQQSFVYHPARVPVPPAAERLPGAQDVALRTSDGLDLGAWWLPPAEGCRAAVLLAHGNGGNRSDRAALAGALNEHGFGVLMFDYRGYGGNAGRPTEAGLALDVRAARAYLLDEMGIDEQDLVYLGESLGTAVVSELAVEHPPAALVLRSPLTSLDEVGHALYRVPVGWLLRDRYLVRENVGRLAVPTAVVYGTGDAIVPAAQSRDVARTAREAGVDVLEVEVPGAGHNDEVLAEGPALIDALMAVAVRGGVRGCR</sequence>
<organism evidence="2 3">
    <name type="scientific">Cellulomonas chengniuliangii</name>
    <dbReference type="NCBI Taxonomy" id="2968084"/>
    <lineage>
        <taxon>Bacteria</taxon>
        <taxon>Bacillati</taxon>
        <taxon>Actinomycetota</taxon>
        <taxon>Actinomycetes</taxon>
        <taxon>Micrococcales</taxon>
        <taxon>Cellulomonadaceae</taxon>
        <taxon>Cellulomonas</taxon>
    </lineage>
</organism>
<evidence type="ECO:0000313" key="3">
    <source>
        <dbReference type="Proteomes" id="UP001316189"/>
    </source>
</evidence>
<dbReference type="EMBL" id="CP101988">
    <property type="protein sequence ID" value="UUI75065.1"/>
    <property type="molecule type" value="Genomic_DNA"/>
</dbReference>
<dbReference type="RefSeq" id="WP_256813659.1">
    <property type="nucleotide sequence ID" value="NZ_CP101988.1"/>
</dbReference>
<protein>
    <submittedName>
        <fullName evidence="2">Lysophospholipase</fullName>
    </submittedName>
</protein>
<name>A0ABY5KX43_9CELL</name>
<dbReference type="Proteomes" id="UP001316189">
    <property type="component" value="Chromosome"/>
</dbReference>
<feature type="domain" description="Serine aminopeptidase S33" evidence="1">
    <location>
        <begin position="78"/>
        <end position="185"/>
    </location>
</feature>
<reference evidence="2 3" key="1">
    <citation type="submission" date="2022-07" db="EMBL/GenBank/DDBJ databases">
        <title>Novel species in genus cellulomonas.</title>
        <authorList>
            <person name="Ye L."/>
        </authorList>
    </citation>
    <scope>NUCLEOTIDE SEQUENCE [LARGE SCALE GENOMIC DNA]</scope>
    <source>
        <strain evidence="3">zg-Y338</strain>
    </source>
</reference>
<evidence type="ECO:0000313" key="2">
    <source>
        <dbReference type="EMBL" id="UUI75065.1"/>
    </source>
</evidence>
<proteinExistence type="predicted"/>
<dbReference type="Pfam" id="PF12146">
    <property type="entry name" value="Hydrolase_4"/>
    <property type="match status" value="1"/>
</dbReference>
<dbReference type="Gene3D" id="3.40.50.1820">
    <property type="entry name" value="alpha/beta hydrolase"/>
    <property type="match status" value="1"/>
</dbReference>
<keyword evidence="3" id="KW-1185">Reference proteome</keyword>
<accession>A0ABY5KX43</accession>
<evidence type="ECO:0000259" key="1">
    <source>
        <dbReference type="Pfam" id="PF12146"/>
    </source>
</evidence>
<dbReference type="InterPro" id="IPR022742">
    <property type="entry name" value="Hydrolase_4"/>
</dbReference>
<dbReference type="PANTHER" id="PTHR12277">
    <property type="entry name" value="ALPHA/BETA HYDROLASE DOMAIN-CONTAINING PROTEIN"/>
    <property type="match status" value="1"/>
</dbReference>